<gene>
    <name evidence="3" type="ORF">GW779_07195</name>
    <name evidence="2" type="ORF">GW910_02700</name>
</gene>
<feature type="domain" description="Glycosyl transferase family 1" evidence="1">
    <location>
        <begin position="39"/>
        <end position="207"/>
    </location>
</feature>
<sequence length="232" mass="26409">SSKNLRNFKFEDESKGGKLVLSPNFVCVKNLNYDKQEVEKIRKNLNLKNKNVLLFVGRLVKYKGVEYLINAFKEIEKEKNKNNGVVLLIIGDGPLKRDLENLACNDENIKFLGKVENLSPYYALCDIFVLPSITRQEAFGIVLVEAMSFAKPCITTNIESGMKYVVGYGKAGILVKEKSVEDLKNAIESLIVDENLRKEIGKKARKRVLEKFSDKIVLEKFEKEILKCVNKI</sequence>
<dbReference type="InterPro" id="IPR050194">
    <property type="entry name" value="Glycosyltransferase_grp1"/>
</dbReference>
<proteinExistence type="predicted"/>
<dbReference type="PANTHER" id="PTHR45947">
    <property type="entry name" value="SULFOQUINOVOSYL TRANSFERASE SQD2"/>
    <property type="match status" value="1"/>
</dbReference>
<dbReference type="InterPro" id="IPR001296">
    <property type="entry name" value="Glyco_trans_1"/>
</dbReference>
<protein>
    <submittedName>
        <fullName evidence="2">Glycosyltransferase</fullName>
    </submittedName>
</protein>
<comment type="caution">
    <text evidence="2">The sequence shown here is derived from an EMBL/GenBank/DDBJ whole genome shotgun (WGS) entry which is preliminary data.</text>
</comment>
<evidence type="ECO:0000313" key="3">
    <source>
        <dbReference type="EMBL" id="NCS92164.1"/>
    </source>
</evidence>
<name>A0A8J7YWU7_9ARCH</name>
<evidence type="ECO:0000259" key="1">
    <source>
        <dbReference type="Pfam" id="PF00534"/>
    </source>
</evidence>
<dbReference type="SUPFAM" id="SSF53756">
    <property type="entry name" value="UDP-Glycosyltransferase/glycogen phosphorylase"/>
    <property type="match status" value="1"/>
</dbReference>
<feature type="non-terminal residue" evidence="2">
    <location>
        <position position="1"/>
    </location>
</feature>
<dbReference type="EMBL" id="JAACVF010000068">
    <property type="protein sequence ID" value="NCN64973.1"/>
    <property type="molecule type" value="Genomic_DNA"/>
</dbReference>
<dbReference type="AlphaFoldDB" id="A0A8J7YWU7"/>
<dbReference type="Gene3D" id="3.40.50.2000">
    <property type="entry name" value="Glycogen Phosphorylase B"/>
    <property type="match status" value="2"/>
</dbReference>
<accession>A0A8J7YWU7</accession>
<dbReference type="Pfam" id="PF00534">
    <property type="entry name" value="Glycos_transf_1"/>
    <property type="match status" value="1"/>
</dbReference>
<dbReference type="GO" id="GO:0016757">
    <property type="term" value="F:glycosyltransferase activity"/>
    <property type="evidence" value="ECO:0007669"/>
    <property type="project" value="InterPro"/>
</dbReference>
<dbReference type="Proteomes" id="UP000768163">
    <property type="component" value="Unassembled WGS sequence"/>
</dbReference>
<evidence type="ECO:0000313" key="4">
    <source>
        <dbReference type="Proteomes" id="UP000768163"/>
    </source>
</evidence>
<reference evidence="2" key="1">
    <citation type="submission" date="2019-11" db="EMBL/GenBank/DDBJ databases">
        <title>Lipid analysis of CO2-rich subsurface aquifers suggests an autotrophy-based deep biosphere with lysolipids enriched in CPR bacteria.</title>
        <authorList>
            <person name="Probst A.J."/>
            <person name="Elling F.J."/>
            <person name="Castelle C.J."/>
            <person name="Zhu Q."/>
            <person name="Elvert M."/>
            <person name="Birarda G."/>
            <person name="Holman H.-Y."/>
            <person name="Lane K.R."/>
            <person name="Ladd B."/>
            <person name="Ryan M.C."/>
            <person name="Woyke T."/>
            <person name="Hinrichs K.-U."/>
            <person name="Banfield J.F."/>
        </authorList>
    </citation>
    <scope>NUCLEOTIDE SEQUENCE</scope>
    <source>
        <strain evidence="2">CG_2015-01_33_1645</strain>
        <strain evidence="3">CG_2015-04_33_537</strain>
    </source>
</reference>
<dbReference type="PANTHER" id="PTHR45947:SF3">
    <property type="entry name" value="SULFOQUINOVOSYL TRANSFERASE SQD2"/>
    <property type="match status" value="1"/>
</dbReference>
<organism evidence="2 4">
    <name type="scientific">Candidatus Altarchaeum hamiconexum</name>
    <dbReference type="NCBI Taxonomy" id="1803513"/>
    <lineage>
        <taxon>Archaea</taxon>
        <taxon>Candidatus Altarchaeota</taxon>
        <taxon>Candidatus Altiarchaeia</taxon>
        <taxon>Candidatus Altarchaeales</taxon>
        <taxon>Candidatus Altarchaeaceae</taxon>
        <taxon>Candidatus Altarchaeum</taxon>
    </lineage>
</organism>
<evidence type="ECO:0000313" key="2">
    <source>
        <dbReference type="EMBL" id="NCN64973.1"/>
    </source>
</evidence>
<dbReference type="EMBL" id="JAACQH010000218">
    <property type="protein sequence ID" value="NCS92164.1"/>
    <property type="molecule type" value="Genomic_DNA"/>
</dbReference>
<dbReference type="Proteomes" id="UP000738826">
    <property type="component" value="Unassembled WGS sequence"/>
</dbReference>